<evidence type="ECO:0000313" key="1">
    <source>
        <dbReference type="EMBL" id="EKM60692.1"/>
    </source>
</evidence>
<protein>
    <submittedName>
        <fullName evidence="1">Uncharacterized protein</fullName>
    </submittedName>
</protein>
<dbReference type="InParanoid" id="K5XCH4"/>
<dbReference type="OrthoDB" id="2753334at2759"/>
<reference evidence="1 2" key="1">
    <citation type="journal article" date="2012" name="BMC Genomics">
        <title>Comparative genomics of the white-rot fungi, Phanerochaete carnosa and P. chrysosporium, to elucidate the genetic basis of the distinct wood types they colonize.</title>
        <authorList>
            <person name="Suzuki H."/>
            <person name="MacDonald J."/>
            <person name="Syed K."/>
            <person name="Salamov A."/>
            <person name="Hori C."/>
            <person name="Aerts A."/>
            <person name="Henrissat B."/>
            <person name="Wiebenga A."/>
            <person name="vanKuyk P.A."/>
            <person name="Barry K."/>
            <person name="Lindquist E."/>
            <person name="LaButti K."/>
            <person name="Lapidus A."/>
            <person name="Lucas S."/>
            <person name="Coutinho P."/>
            <person name="Gong Y."/>
            <person name="Samejima M."/>
            <person name="Mahadevan R."/>
            <person name="Abou-Zaid M."/>
            <person name="de Vries R.P."/>
            <person name="Igarashi K."/>
            <person name="Yadav J.S."/>
            <person name="Grigoriev I.V."/>
            <person name="Master E.R."/>
        </authorList>
    </citation>
    <scope>NUCLEOTIDE SEQUENCE [LARGE SCALE GENOMIC DNA]</scope>
    <source>
        <strain evidence="1 2">HHB-10118-sp</strain>
    </source>
</reference>
<dbReference type="HOGENOM" id="CLU_1806887_0_0_1"/>
<organism evidence="1 2">
    <name type="scientific">Phanerochaete carnosa (strain HHB-10118-sp)</name>
    <name type="common">White-rot fungus</name>
    <name type="synonym">Peniophora carnosa</name>
    <dbReference type="NCBI Taxonomy" id="650164"/>
    <lineage>
        <taxon>Eukaryota</taxon>
        <taxon>Fungi</taxon>
        <taxon>Dikarya</taxon>
        <taxon>Basidiomycota</taxon>
        <taxon>Agaricomycotina</taxon>
        <taxon>Agaricomycetes</taxon>
        <taxon>Polyporales</taxon>
        <taxon>Phanerochaetaceae</taxon>
        <taxon>Phanerochaete</taxon>
    </lineage>
</organism>
<accession>K5XCH4</accession>
<dbReference type="RefSeq" id="XP_007390140.1">
    <property type="nucleotide sequence ID" value="XM_007390078.1"/>
</dbReference>
<evidence type="ECO:0000313" key="2">
    <source>
        <dbReference type="Proteomes" id="UP000008370"/>
    </source>
</evidence>
<dbReference type="EMBL" id="JH930468">
    <property type="protein sequence ID" value="EKM60692.1"/>
    <property type="molecule type" value="Genomic_DNA"/>
</dbReference>
<proteinExistence type="predicted"/>
<gene>
    <name evidence="1" type="ORF">PHACADRAFT_189814</name>
</gene>
<dbReference type="KEGG" id="pco:PHACADRAFT_189814"/>
<sequence>MEFLTRFDYQIEYIKEITNKVADCLSRYYESNEEGKMHPYDEYVSADYRINPEGEPTLPSTQGSTIKLRVAKAAPSDPPLTELDPLIFEDESLQPLTRDFDTDVEFMECVRLGYFEDATFSKILANPAHFKIFKVFIKEIIHV</sequence>
<dbReference type="Proteomes" id="UP000008370">
    <property type="component" value="Unassembled WGS sequence"/>
</dbReference>
<keyword evidence="2" id="KW-1185">Reference proteome</keyword>
<name>K5XCH4_PHACS</name>
<dbReference type="AlphaFoldDB" id="K5XCH4"/>
<dbReference type="GeneID" id="18910640"/>